<evidence type="ECO:0000256" key="1">
    <source>
        <dbReference type="SAM" id="Phobius"/>
    </source>
</evidence>
<keyword evidence="1" id="KW-0472">Membrane</keyword>
<gene>
    <name evidence="3" type="ORF">ENI00_00170</name>
</gene>
<dbReference type="Proteomes" id="UP000885748">
    <property type="component" value="Unassembled WGS sequence"/>
</dbReference>
<feature type="transmembrane region" description="Helical" evidence="1">
    <location>
        <begin position="65"/>
        <end position="82"/>
    </location>
</feature>
<feature type="transmembrane region" description="Helical" evidence="1">
    <location>
        <begin position="142"/>
        <end position="163"/>
    </location>
</feature>
<sequence>MEKSEQQFVADSEPLYGRWNPNSALGGIFAVLAACFLFYVVPGYIVIPSDMQHPLLSPRFLPQLAGWMVLALSTLLMIDGLIKPPKREEVNEFRRGVPVMRQALMVAAGIVYVLFFEELGAIGSGVLATALLFLASGLRNPWVYALVIVFPVVVTLLFIYVLYVPLPAGTLWESLSLI</sequence>
<dbReference type="Pfam" id="PF07331">
    <property type="entry name" value="TctB"/>
    <property type="match status" value="1"/>
</dbReference>
<dbReference type="AlphaFoldDB" id="A0A831QYB0"/>
<name>A0A831QYB0_9GAMM</name>
<dbReference type="EMBL" id="DRGY01000002">
    <property type="protein sequence ID" value="HEA50741.1"/>
    <property type="molecule type" value="Genomic_DNA"/>
</dbReference>
<proteinExistence type="predicted"/>
<accession>A0A831QYB0</accession>
<feature type="transmembrane region" description="Helical" evidence="1">
    <location>
        <begin position="24"/>
        <end position="45"/>
    </location>
</feature>
<evidence type="ECO:0000259" key="2">
    <source>
        <dbReference type="Pfam" id="PF07331"/>
    </source>
</evidence>
<dbReference type="InterPro" id="IPR009936">
    <property type="entry name" value="DUF1468"/>
</dbReference>
<organism evidence="3">
    <name type="scientific">Marinobacter antarcticus</name>
    <dbReference type="NCBI Taxonomy" id="564117"/>
    <lineage>
        <taxon>Bacteria</taxon>
        <taxon>Pseudomonadati</taxon>
        <taxon>Pseudomonadota</taxon>
        <taxon>Gammaproteobacteria</taxon>
        <taxon>Pseudomonadales</taxon>
        <taxon>Marinobacteraceae</taxon>
        <taxon>Marinobacter</taxon>
    </lineage>
</organism>
<dbReference type="PROSITE" id="PS51257">
    <property type="entry name" value="PROKAR_LIPOPROTEIN"/>
    <property type="match status" value="1"/>
</dbReference>
<reference evidence="3" key="1">
    <citation type="journal article" date="2020" name="mSystems">
        <title>Genome- and Community-Level Interaction Insights into Carbon Utilization and Element Cycling Functions of Hydrothermarchaeota in Hydrothermal Sediment.</title>
        <authorList>
            <person name="Zhou Z."/>
            <person name="Liu Y."/>
            <person name="Xu W."/>
            <person name="Pan J."/>
            <person name="Luo Z.H."/>
            <person name="Li M."/>
        </authorList>
    </citation>
    <scope>NUCLEOTIDE SEQUENCE [LARGE SCALE GENOMIC DNA]</scope>
    <source>
        <strain evidence="3">HyVt-357</strain>
    </source>
</reference>
<evidence type="ECO:0000313" key="3">
    <source>
        <dbReference type="EMBL" id="HEA50741.1"/>
    </source>
</evidence>
<keyword evidence="1" id="KW-1133">Transmembrane helix</keyword>
<keyword evidence="1" id="KW-0812">Transmembrane</keyword>
<dbReference type="RefSeq" id="WP_304097044.1">
    <property type="nucleotide sequence ID" value="NZ_DRGY01000002.1"/>
</dbReference>
<comment type="caution">
    <text evidence="3">The sequence shown here is derived from an EMBL/GenBank/DDBJ whole genome shotgun (WGS) entry which is preliminary data.</text>
</comment>
<feature type="domain" description="DUF1468" evidence="2">
    <location>
        <begin position="25"/>
        <end position="167"/>
    </location>
</feature>
<protein>
    <submittedName>
        <fullName evidence="3">Tripartite tricarboxylate transporter TctB family protein</fullName>
    </submittedName>
</protein>
<feature type="transmembrane region" description="Helical" evidence="1">
    <location>
        <begin position="103"/>
        <end position="136"/>
    </location>
</feature>